<dbReference type="Pfam" id="PF20167">
    <property type="entry name" value="Transposase_32"/>
    <property type="match status" value="1"/>
</dbReference>
<evidence type="ECO:0000256" key="1">
    <source>
        <dbReference type="SAM" id="MobiDB-lite"/>
    </source>
</evidence>
<dbReference type="Gramene" id="PGSC0003DMT400086346">
    <property type="protein sequence ID" value="PGSC0003DMT400086346"/>
    <property type="gene ID" value="PGSC0003DMG400035917"/>
</dbReference>
<dbReference type="GO" id="GO:0009579">
    <property type="term" value="C:thylakoid"/>
    <property type="evidence" value="ECO:0000318"/>
    <property type="project" value="GO_Central"/>
</dbReference>
<dbReference type="InterPro" id="IPR046796">
    <property type="entry name" value="Transposase_32_dom"/>
</dbReference>
<feature type="compositionally biased region" description="Polar residues" evidence="1">
    <location>
        <begin position="256"/>
        <end position="274"/>
    </location>
</feature>
<dbReference type="EnsemblPlants" id="PGSC0003DMT400086346">
    <property type="protein sequence ID" value="PGSC0003DMT400086346"/>
    <property type="gene ID" value="PGSC0003DMG400035917"/>
</dbReference>
<sequence>MIKTKTLDIMKKWLSPLISDGTPKWLEAGAPIEKKDLNVVARYWFGFINIKIMPSQNESILRLAKAAYLGYIIDGMRLNLGMIIAQDMVMRAKQCHTSLLFSVLITELCRRARVLRDANKDVEVIPTSSTDIRTIEAEYLKDWAEKKKKTTLLDAVSPLSAAIDALAARIAVCERGQGATEEVTSLKASIAVDTTGDEGRVEQTVDPESEAETDEKMLDVAEEASYKGLTKTEEAMVDVVEQASLADTHLAAPSATAISSKVSPVTEAQNQTDAPGSDAKTDGATA</sequence>
<organism evidence="3 4">
    <name type="scientific">Solanum tuberosum</name>
    <name type="common">Potato</name>
    <dbReference type="NCBI Taxonomy" id="4113"/>
    <lineage>
        <taxon>Eukaryota</taxon>
        <taxon>Viridiplantae</taxon>
        <taxon>Streptophyta</taxon>
        <taxon>Embryophyta</taxon>
        <taxon>Tracheophyta</taxon>
        <taxon>Spermatophyta</taxon>
        <taxon>Magnoliopsida</taxon>
        <taxon>eudicotyledons</taxon>
        <taxon>Gunneridae</taxon>
        <taxon>Pentapetalae</taxon>
        <taxon>asterids</taxon>
        <taxon>lamiids</taxon>
        <taxon>Solanales</taxon>
        <taxon>Solanaceae</taxon>
        <taxon>Solanoideae</taxon>
        <taxon>Solaneae</taxon>
        <taxon>Solanum</taxon>
    </lineage>
</organism>
<dbReference type="HOGENOM" id="CLU_029307_2_3_1"/>
<reference evidence="4" key="1">
    <citation type="journal article" date="2011" name="Nature">
        <title>Genome sequence and analysis of the tuber crop potato.</title>
        <authorList>
            <consortium name="The Potato Genome Sequencing Consortium"/>
        </authorList>
    </citation>
    <scope>NUCLEOTIDE SEQUENCE [LARGE SCALE GENOMIC DNA]</scope>
    <source>
        <strain evidence="4">cv. DM1-3 516 R44</strain>
    </source>
</reference>
<feature type="domain" description="Putative plant transposon protein" evidence="2">
    <location>
        <begin position="2"/>
        <end position="114"/>
    </location>
</feature>
<evidence type="ECO:0000259" key="2">
    <source>
        <dbReference type="Pfam" id="PF20167"/>
    </source>
</evidence>
<dbReference type="AlphaFoldDB" id="M1DBJ3"/>
<dbReference type="GO" id="GO:0009523">
    <property type="term" value="C:photosystem II"/>
    <property type="evidence" value="ECO:0000318"/>
    <property type="project" value="GO_Central"/>
</dbReference>
<proteinExistence type="predicted"/>
<name>M1DBJ3_SOLTU</name>
<protein>
    <recommendedName>
        <fullName evidence="2">Putative plant transposon protein domain-containing protein</fullName>
    </recommendedName>
</protein>
<reference evidence="3" key="2">
    <citation type="submission" date="2015-06" db="UniProtKB">
        <authorList>
            <consortium name="EnsemblPlants"/>
        </authorList>
    </citation>
    <scope>IDENTIFICATION</scope>
    <source>
        <strain evidence="3">DM1-3 516 R44</strain>
    </source>
</reference>
<evidence type="ECO:0000313" key="4">
    <source>
        <dbReference type="Proteomes" id="UP000011115"/>
    </source>
</evidence>
<keyword evidence="4" id="KW-1185">Reference proteome</keyword>
<accession>M1DBJ3</accession>
<dbReference type="InParanoid" id="M1DBJ3"/>
<dbReference type="PANTHER" id="PTHR33180:SF31">
    <property type="entry name" value="POLYPROTEIN PROTEIN"/>
    <property type="match status" value="1"/>
</dbReference>
<dbReference type="Proteomes" id="UP000011115">
    <property type="component" value="Unassembled WGS sequence"/>
</dbReference>
<dbReference type="PANTHER" id="PTHR33180">
    <property type="entry name" value="PHOTOSYSTEM II CP43 REACTION CENTER PROTEIN"/>
    <property type="match status" value="1"/>
</dbReference>
<dbReference type="PaxDb" id="4113-PGSC0003DMT400086346"/>
<feature type="region of interest" description="Disordered" evidence="1">
    <location>
        <begin position="255"/>
        <end position="286"/>
    </location>
</feature>
<evidence type="ECO:0000313" key="3">
    <source>
        <dbReference type="EnsemblPlants" id="PGSC0003DMT400086346"/>
    </source>
</evidence>